<feature type="region of interest" description="Disordered" evidence="1">
    <location>
        <begin position="385"/>
        <end position="415"/>
    </location>
</feature>
<evidence type="ECO:0000256" key="1">
    <source>
        <dbReference type="SAM" id="MobiDB-lite"/>
    </source>
</evidence>
<reference evidence="3" key="1">
    <citation type="submission" date="2023-07" db="EMBL/GenBank/DDBJ databases">
        <title>30 novel species of actinomycetes from the DSMZ collection.</title>
        <authorList>
            <person name="Nouioui I."/>
        </authorList>
    </citation>
    <scope>NUCLEOTIDE SEQUENCE [LARGE SCALE GENOMIC DNA]</scope>
    <source>
        <strain evidence="3">DSM 41982</strain>
    </source>
</reference>
<dbReference type="EMBL" id="JAVRER010000023">
    <property type="protein sequence ID" value="MDT0417020.1"/>
    <property type="molecule type" value="Genomic_DNA"/>
</dbReference>
<name>A0ABD5E6U6_9ACTN</name>
<dbReference type="AlphaFoldDB" id="A0ABD5E6U6"/>
<feature type="compositionally biased region" description="Basic residues" evidence="1">
    <location>
        <begin position="280"/>
        <end position="303"/>
    </location>
</feature>
<accession>A0ABD5E6U6</accession>
<feature type="region of interest" description="Disordered" evidence="1">
    <location>
        <begin position="269"/>
        <end position="303"/>
    </location>
</feature>
<feature type="compositionally biased region" description="Basic and acidic residues" evidence="1">
    <location>
        <begin position="404"/>
        <end position="415"/>
    </location>
</feature>
<feature type="compositionally biased region" description="Low complexity" evidence="1">
    <location>
        <begin position="269"/>
        <end position="279"/>
    </location>
</feature>
<evidence type="ECO:0000313" key="2">
    <source>
        <dbReference type="EMBL" id="MDT0417020.1"/>
    </source>
</evidence>
<organism evidence="2 3">
    <name type="scientific">Streptomyces evansiae</name>
    <dbReference type="NCBI Taxonomy" id="3075535"/>
    <lineage>
        <taxon>Bacteria</taxon>
        <taxon>Bacillati</taxon>
        <taxon>Actinomycetota</taxon>
        <taxon>Actinomycetes</taxon>
        <taxon>Kitasatosporales</taxon>
        <taxon>Streptomycetaceae</taxon>
        <taxon>Streptomyces</taxon>
    </lineage>
</organism>
<proteinExistence type="predicted"/>
<sequence>MPRPPTDWHPLCAHDPLPGDPDTLRVEAARLRTVAERLHEQAEALRLIGDDEVLRGRYADSLREHAHDLAARLATAATRYARVHRELAAWAGTLHHLRSAAAHLLAEARAAAEPELAALRARLSRLTEEYEAKAAHHARLVRTAVDDALADSLYDDFAIPAAAFVSRVLASDTLDDLVDGLGWAATLAGFAAMFFPALGPLALGASLSVAALHLAQAGAGACSWFDVVLDIAALKFARDGVRAARAIGALQDSARTTAAGLASGAARARARDATSGARRAAARRARRRGGGVSGTKRRAARARRLRLEERVRRAGLRAGEEVRAAPLPEITRRERGLALGDVDTGRRAKDVRNLSARHPEHADLRAGAAEARQRLREMRGSWAGSTALDLGDKGGDSVPGSRYGEMKDRMRTGGG</sequence>
<gene>
    <name evidence="2" type="ORF">RM574_16145</name>
</gene>
<dbReference type="RefSeq" id="WP_311677161.1">
    <property type="nucleotide sequence ID" value="NZ_JAVRER010000023.1"/>
</dbReference>
<protein>
    <submittedName>
        <fullName evidence="2">Uncharacterized protein</fullName>
    </submittedName>
</protein>
<evidence type="ECO:0000313" key="3">
    <source>
        <dbReference type="Proteomes" id="UP001183607"/>
    </source>
</evidence>
<dbReference type="Proteomes" id="UP001183607">
    <property type="component" value="Unassembled WGS sequence"/>
</dbReference>
<comment type="caution">
    <text evidence="2">The sequence shown here is derived from an EMBL/GenBank/DDBJ whole genome shotgun (WGS) entry which is preliminary data.</text>
</comment>